<proteinExistence type="predicted"/>
<evidence type="ECO:0000256" key="2">
    <source>
        <dbReference type="SAM" id="MobiDB-lite"/>
    </source>
</evidence>
<evidence type="ECO:0000256" key="1">
    <source>
        <dbReference type="SAM" id="Coils"/>
    </source>
</evidence>
<accession>A0A8J9WZ15</accession>
<feature type="chain" id="PRO_5035463614" evidence="3">
    <location>
        <begin position="33"/>
        <end position="450"/>
    </location>
</feature>
<dbReference type="Pfam" id="PF05542">
    <property type="entry name" value="DUF760"/>
    <property type="match status" value="2"/>
</dbReference>
<dbReference type="AlphaFoldDB" id="A0A8J9WZ15"/>
<keyword evidence="1" id="KW-0175">Coiled coil</keyword>
<feature type="coiled-coil region" evidence="1">
    <location>
        <begin position="320"/>
        <end position="347"/>
    </location>
</feature>
<feature type="region of interest" description="Disordered" evidence="2">
    <location>
        <begin position="120"/>
        <end position="141"/>
    </location>
</feature>
<organism evidence="4">
    <name type="scientific">Phaeodactylum tricornutum</name>
    <name type="common">Diatom</name>
    <dbReference type="NCBI Taxonomy" id="2850"/>
    <lineage>
        <taxon>Eukaryota</taxon>
        <taxon>Sar</taxon>
        <taxon>Stramenopiles</taxon>
        <taxon>Ochrophyta</taxon>
        <taxon>Bacillariophyta</taxon>
        <taxon>Bacillariophyceae</taxon>
        <taxon>Bacillariophycidae</taxon>
        <taxon>Naviculales</taxon>
        <taxon>Phaeodactylaceae</taxon>
        <taxon>Phaeodactylum</taxon>
    </lineage>
</organism>
<dbReference type="InterPro" id="IPR008479">
    <property type="entry name" value="DUF760"/>
</dbReference>
<dbReference type="PANTHER" id="PTHR33598:SF4">
    <property type="entry name" value="OS02G0833400 PROTEIN"/>
    <property type="match status" value="1"/>
</dbReference>
<reference evidence="4" key="1">
    <citation type="submission" date="2022-02" db="EMBL/GenBank/DDBJ databases">
        <authorList>
            <person name="Giguere J D."/>
        </authorList>
    </citation>
    <scope>NUCLEOTIDE SEQUENCE</scope>
    <source>
        <strain evidence="4">CCAP 1055/1</strain>
    </source>
</reference>
<keyword evidence="3" id="KW-0732">Signal</keyword>
<evidence type="ECO:0000313" key="4">
    <source>
        <dbReference type="EMBL" id="CAG9276287.1"/>
    </source>
</evidence>
<dbReference type="Proteomes" id="UP000836788">
    <property type="component" value="Chromosome 1"/>
</dbReference>
<protein>
    <submittedName>
        <fullName evidence="4">Uncharacterized protein</fullName>
    </submittedName>
</protein>
<name>A0A8J9WZ15_PHATR</name>
<dbReference type="PANTHER" id="PTHR33598">
    <property type="entry name" value="OS02G0833400 PROTEIN"/>
    <property type="match status" value="1"/>
</dbReference>
<evidence type="ECO:0000256" key="3">
    <source>
        <dbReference type="SAM" id="SignalP"/>
    </source>
</evidence>
<feature type="region of interest" description="Disordered" evidence="2">
    <location>
        <begin position="48"/>
        <end position="76"/>
    </location>
</feature>
<sequence>MRVNMTSGKARFHEISVALMILVLSTTEISSAFVPLPILCRAKDSVLGSSVGGDGPPPSSGNNGDKNDWDDFLDPNFKESEGLQKAREYMSENSLPISFDEEADDGLLVNDDSNGQAQDIVVDEKKSNVSSSALTRPDGDGGLFTSGLSAEQLAKNPYVAAVSRLTPSELISKFTSTAHPRVQNAVRQTVLGLIGGLPKMAFETTTITTGQRLASLMFQLQMTGYMFKNAEYRLSLQQSLGLDGHSMNPSTERLLSAVDDEGSDDDNDDTQMDTLKGKIRGKLRIRYPGSMKNTLDDPENQNDVDNSNGLQMEVDAAAYMSELRSEVSQLRDELKITRSAKEDALRKDLLLYIRTLPEKELRSLTNTMGPDVLVAMKGLVKAVMTGIGEDEIGPETVTEQSSEAMAQLCMWQLAIGYNLRTLEVREEMKKSLKGSTVGGQDGDLASGAFE</sequence>
<gene>
    <name evidence="4" type="ORF">PTTT1_LOCUS260</name>
</gene>
<dbReference type="EMBL" id="OU594942">
    <property type="protein sequence ID" value="CAG9276287.1"/>
    <property type="molecule type" value="Genomic_DNA"/>
</dbReference>
<feature type="signal peptide" evidence="3">
    <location>
        <begin position="1"/>
        <end position="32"/>
    </location>
</feature>